<gene>
    <name evidence="2" type="ORF">APZ42_025956</name>
</gene>
<protein>
    <submittedName>
        <fullName evidence="2">Uncharacterized protein</fullName>
    </submittedName>
</protein>
<keyword evidence="3" id="KW-1185">Reference proteome</keyword>
<dbReference type="Proteomes" id="UP000076858">
    <property type="component" value="Unassembled WGS sequence"/>
</dbReference>
<evidence type="ECO:0000313" key="2">
    <source>
        <dbReference type="EMBL" id="KZS09772.1"/>
    </source>
</evidence>
<organism evidence="2 3">
    <name type="scientific">Daphnia magna</name>
    <dbReference type="NCBI Taxonomy" id="35525"/>
    <lineage>
        <taxon>Eukaryota</taxon>
        <taxon>Metazoa</taxon>
        <taxon>Ecdysozoa</taxon>
        <taxon>Arthropoda</taxon>
        <taxon>Crustacea</taxon>
        <taxon>Branchiopoda</taxon>
        <taxon>Diplostraca</taxon>
        <taxon>Cladocera</taxon>
        <taxon>Anomopoda</taxon>
        <taxon>Daphniidae</taxon>
        <taxon>Daphnia</taxon>
    </lineage>
</organism>
<dbReference type="EMBL" id="LRGB01001992">
    <property type="protein sequence ID" value="KZS09772.1"/>
    <property type="molecule type" value="Genomic_DNA"/>
</dbReference>
<accession>A0A164SMR1</accession>
<feature type="region of interest" description="Disordered" evidence="1">
    <location>
        <begin position="96"/>
        <end position="116"/>
    </location>
</feature>
<dbReference type="AlphaFoldDB" id="A0A164SMR1"/>
<reference evidence="2 3" key="1">
    <citation type="submission" date="2016-03" db="EMBL/GenBank/DDBJ databases">
        <title>EvidentialGene: Evidence-directed Construction of Genes on Genomes.</title>
        <authorList>
            <person name="Gilbert D.G."/>
            <person name="Choi J.-H."/>
            <person name="Mockaitis K."/>
            <person name="Colbourne J."/>
            <person name="Pfrender M."/>
        </authorList>
    </citation>
    <scope>NUCLEOTIDE SEQUENCE [LARGE SCALE GENOMIC DNA]</scope>
    <source>
        <strain evidence="2 3">Xinb3</strain>
        <tissue evidence="2">Complete organism</tissue>
    </source>
</reference>
<evidence type="ECO:0000313" key="3">
    <source>
        <dbReference type="Proteomes" id="UP000076858"/>
    </source>
</evidence>
<comment type="caution">
    <text evidence="2">The sequence shown here is derived from an EMBL/GenBank/DDBJ whole genome shotgun (WGS) entry which is preliminary data.</text>
</comment>
<proteinExistence type="predicted"/>
<name>A0A164SMR1_9CRUS</name>
<dbReference type="OrthoDB" id="6342192at2759"/>
<sequence>MTDILATIHEHYAEDNSCQLLTANVPIHHGYAPNIDFIAKIGEWVKNFGAVSGFGALSVLAVRFCGIGSLLLKAFPLLAKIFQFTCSRKPPLTITAEALPESPPGRHPPERFVPQM</sequence>
<evidence type="ECO:0000256" key="1">
    <source>
        <dbReference type="SAM" id="MobiDB-lite"/>
    </source>
</evidence>